<evidence type="ECO:0000313" key="9">
    <source>
        <dbReference type="EMBL" id="KXN70008.1"/>
    </source>
</evidence>
<protein>
    <submittedName>
        <fullName evidence="9">DUF159-domain-containing protein</fullName>
    </submittedName>
</protein>
<feature type="region of interest" description="Disordered" evidence="8">
    <location>
        <begin position="300"/>
        <end position="334"/>
    </location>
</feature>
<dbReference type="GO" id="GO:0003697">
    <property type="term" value="F:single-stranded DNA binding"/>
    <property type="evidence" value="ECO:0007669"/>
    <property type="project" value="InterPro"/>
</dbReference>
<dbReference type="PANTHER" id="PTHR13604">
    <property type="entry name" value="DC12-RELATED"/>
    <property type="match status" value="1"/>
</dbReference>
<dbReference type="GO" id="GO:0006508">
    <property type="term" value="P:proteolysis"/>
    <property type="evidence" value="ECO:0007669"/>
    <property type="project" value="UniProtKB-KW"/>
</dbReference>
<evidence type="ECO:0000256" key="7">
    <source>
        <dbReference type="ARBA" id="ARBA00023239"/>
    </source>
</evidence>
<dbReference type="InterPro" id="IPR003738">
    <property type="entry name" value="SRAP"/>
</dbReference>
<keyword evidence="10" id="KW-1185">Reference proteome</keyword>
<dbReference type="OMA" id="SYNKGPQ"/>
<proteinExistence type="inferred from homology"/>
<dbReference type="STRING" id="796925.A0A137P4R8"/>
<dbReference type="OrthoDB" id="2111841at2759"/>
<evidence type="ECO:0000256" key="6">
    <source>
        <dbReference type="ARBA" id="ARBA00023125"/>
    </source>
</evidence>
<evidence type="ECO:0000256" key="4">
    <source>
        <dbReference type="ARBA" id="ARBA00022801"/>
    </source>
</evidence>
<keyword evidence="7" id="KW-0456">Lyase</keyword>
<reference evidence="9 10" key="1">
    <citation type="journal article" date="2015" name="Genome Biol. Evol.">
        <title>Phylogenomic analyses indicate that early fungi evolved digesting cell walls of algal ancestors of land plants.</title>
        <authorList>
            <person name="Chang Y."/>
            <person name="Wang S."/>
            <person name="Sekimoto S."/>
            <person name="Aerts A.L."/>
            <person name="Choi C."/>
            <person name="Clum A."/>
            <person name="LaButti K.M."/>
            <person name="Lindquist E.A."/>
            <person name="Yee Ngan C."/>
            <person name="Ohm R.A."/>
            <person name="Salamov A.A."/>
            <person name="Grigoriev I.V."/>
            <person name="Spatafora J.W."/>
            <person name="Berbee M.L."/>
        </authorList>
    </citation>
    <scope>NUCLEOTIDE SEQUENCE [LARGE SCALE GENOMIC DNA]</scope>
    <source>
        <strain evidence="9 10">NRRL 28638</strain>
    </source>
</reference>
<keyword evidence="2" id="KW-0645">Protease</keyword>
<evidence type="ECO:0000256" key="3">
    <source>
        <dbReference type="ARBA" id="ARBA00022763"/>
    </source>
</evidence>
<dbReference type="Gene3D" id="3.90.1680.10">
    <property type="entry name" value="SOS response associated peptidase-like"/>
    <property type="match status" value="1"/>
</dbReference>
<dbReference type="AlphaFoldDB" id="A0A137P4R8"/>
<dbReference type="GO" id="GO:0106300">
    <property type="term" value="P:protein-DNA covalent cross-linking repair"/>
    <property type="evidence" value="ECO:0007669"/>
    <property type="project" value="InterPro"/>
</dbReference>
<evidence type="ECO:0000256" key="8">
    <source>
        <dbReference type="SAM" id="MobiDB-lite"/>
    </source>
</evidence>
<keyword evidence="3" id="KW-0227">DNA damage</keyword>
<dbReference type="Proteomes" id="UP000070444">
    <property type="component" value="Unassembled WGS sequence"/>
</dbReference>
<dbReference type="GO" id="GO:0016829">
    <property type="term" value="F:lyase activity"/>
    <property type="evidence" value="ECO:0007669"/>
    <property type="project" value="UniProtKB-KW"/>
</dbReference>
<sequence>MCGRSALFLEPIFITNRLGLSTWIDQERYQPSYNVSPSYYQPVITRGLGNNPSQSDRQAYQQPGNPKIIRSMKWGLIPSWAANDPKTGGKIQPVNIRDDSLTGKNPKPMFKNTRNTQRCLVVAQGFYEWKREGKTKVPYFSTPANQEDKDVPFVLFGALYDRVLIAGHEIYSYAIITTPANDQFNVHDRMPLIFDPELDSEAIEYWLDPKTPMNDRIKNMMTPFKRKLTIYQVPDSVNRAGVSHPSMMKPLNAKSTLLGFFQNAKPSPKSLEGSKPVRSSIKTEDGSKIKKENGLKVKEEPIDVAETKEESSNDDIIEIKDEEIEISDNDSEDSDLIEVKLGKRSLSSSSPIEKRKIKKEA</sequence>
<feature type="compositionally biased region" description="Basic and acidic residues" evidence="8">
    <location>
        <begin position="300"/>
        <end position="311"/>
    </location>
</feature>
<organism evidence="9 10">
    <name type="scientific">Conidiobolus coronatus (strain ATCC 28846 / CBS 209.66 / NRRL 28638)</name>
    <name type="common">Delacroixia coronata</name>
    <dbReference type="NCBI Taxonomy" id="796925"/>
    <lineage>
        <taxon>Eukaryota</taxon>
        <taxon>Fungi</taxon>
        <taxon>Fungi incertae sedis</taxon>
        <taxon>Zoopagomycota</taxon>
        <taxon>Entomophthoromycotina</taxon>
        <taxon>Entomophthoromycetes</taxon>
        <taxon>Entomophthorales</taxon>
        <taxon>Ancylistaceae</taxon>
        <taxon>Conidiobolus</taxon>
    </lineage>
</organism>
<dbReference type="SUPFAM" id="SSF143081">
    <property type="entry name" value="BB1717-like"/>
    <property type="match status" value="1"/>
</dbReference>
<feature type="region of interest" description="Disordered" evidence="8">
    <location>
        <begin position="88"/>
        <end position="109"/>
    </location>
</feature>
<dbReference type="PANTHER" id="PTHR13604:SF0">
    <property type="entry name" value="ABASIC SITE PROCESSING PROTEIN HMCES"/>
    <property type="match status" value="1"/>
</dbReference>
<gene>
    <name evidence="9" type="ORF">CONCODRAFT_71003</name>
</gene>
<accession>A0A137P4R8</accession>
<dbReference type="EMBL" id="KQ964515">
    <property type="protein sequence ID" value="KXN70008.1"/>
    <property type="molecule type" value="Genomic_DNA"/>
</dbReference>
<dbReference type="InterPro" id="IPR036590">
    <property type="entry name" value="SRAP-like"/>
</dbReference>
<feature type="region of interest" description="Disordered" evidence="8">
    <location>
        <begin position="267"/>
        <end position="286"/>
    </location>
</feature>
<evidence type="ECO:0000256" key="2">
    <source>
        <dbReference type="ARBA" id="ARBA00022670"/>
    </source>
</evidence>
<dbReference type="GO" id="GO:0008233">
    <property type="term" value="F:peptidase activity"/>
    <property type="evidence" value="ECO:0007669"/>
    <property type="project" value="UniProtKB-KW"/>
</dbReference>
<keyword evidence="6" id="KW-0238">DNA-binding</keyword>
<keyword evidence="4" id="KW-0378">Hydrolase</keyword>
<keyword evidence="5" id="KW-0190">Covalent protein-DNA linkage</keyword>
<name>A0A137P4R8_CONC2</name>
<evidence type="ECO:0000256" key="5">
    <source>
        <dbReference type="ARBA" id="ARBA00023124"/>
    </source>
</evidence>
<evidence type="ECO:0000256" key="1">
    <source>
        <dbReference type="ARBA" id="ARBA00008136"/>
    </source>
</evidence>
<comment type="similarity">
    <text evidence="1">Belongs to the SOS response-associated peptidase family.</text>
</comment>
<dbReference type="Pfam" id="PF02586">
    <property type="entry name" value="SRAP"/>
    <property type="match status" value="1"/>
</dbReference>
<feature type="compositionally biased region" description="Acidic residues" evidence="8">
    <location>
        <begin position="312"/>
        <end position="334"/>
    </location>
</feature>
<evidence type="ECO:0000313" key="10">
    <source>
        <dbReference type="Proteomes" id="UP000070444"/>
    </source>
</evidence>